<dbReference type="EMBL" id="LZPO01117096">
    <property type="protein sequence ID" value="OBS57438.1"/>
    <property type="molecule type" value="Genomic_DNA"/>
</dbReference>
<evidence type="ECO:0000313" key="4">
    <source>
        <dbReference type="EMBL" id="OBS57438.1"/>
    </source>
</evidence>
<keyword evidence="1" id="KW-0433">Leucine-rich repeat</keyword>
<keyword evidence="5" id="KW-1185">Reference proteome</keyword>
<evidence type="ECO:0000256" key="3">
    <source>
        <dbReference type="ARBA" id="ARBA00022737"/>
    </source>
</evidence>
<protein>
    <recommendedName>
        <fullName evidence="6">LRRCT domain-containing protein</fullName>
    </recommendedName>
</protein>
<sequence>PPCDPSQAPSSPLVFDRFFPCSDLDRNNITRITKMDFAGLKNLRVLHLEDNQVSVIERGAFQDLKQLERLRLNKNKLQVLPELLFQSTPKLTRLNLSIHEKVPSLWLLSADQVFLVDRLAAGELLKGGP</sequence>
<dbReference type="InterPro" id="IPR032675">
    <property type="entry name" value="LRR_dom_sf"/>
</dbReference>
<dbReference type="GO" id="GO:0031012">
    <property type="term" value="C:extracellular matrix"/>
    <property type="evidence" value="ECO:0007669"/>
    <property type="project" value="TreeGrafter"/>
</dbReference>
<dbReference type="STRING" id="56216.A0A1A6FU21"/>
<comment type="caution">
    <text evidence="4">The sequence shown here is derived from an EMBL/GenBank/DDBJ whole genome shotgun (WGS) entry which is preliminary data.</text>
</comment>
<evidence type="ECO:0000313" key="5">
    <source>
        <dbReference type="Proteomes" id="UP000092124"/>
    </source>
</evidence>
<dbReference type="GO" id="GO:0005615">
    <property type="term" value="C:extracellular space"/>
    <property type="evidence" value="ECO:0007669"/>
    <property type="project" value="TreeGrafter"/>
</dbReference>
<reference evidence="4 5" key="1">
    <citation type="submission" date="2016-06" db="EMBL/GenBank/DDBJ databases">
        <title>The Draft Genome Sequence and Annotation of the Desert Woodrat Neotoma lepida.</title>
        <authorList>
            <person name="Campbell M."/>
            <person name="Oakeson K.F."/>
            <person name="Yandell M."/>
            <person name="Halpert J.R."/>
            <person name="Dearing D."/>
        </authorList>
    </citation>
    <scope>NUCLEOTIDE SEQUENCE [LARGE SCALE GENOMIC DNA]</scope>
    <source>
        <strain evidence="4">417</strain>
        <tissue evidence="4">Liver</tissue>
    </source>
</reference>
<dbReference type="SUPFAM" id="SSF52058">
    <property type="entry name" value="L domain-like"/>
    <property type="match status" value="1"/>
</dbReference>
<proteinExistence type="predicted"/>
<dbReference type="AlphaFoldDB" id="A0A1A6FU21"/>
<evidence type="ECO:0000256" key="1">
    <source>
        <dbReference type="ARBA" id="ARBA00022614"/>
    </source>
</evidence>
<keyword evidence="2" id="KW-0732">Signal</keyword>
<dbReference type="InterPro" id="IPR003591">
    <property type="entry name" value="Leu-rich_rpt_typical-subtyp"/>
</dbReference>
<dbReference type="OrthoDB" id="1600340at2759"/>
<dbReference type="PANTHER" id="PTHR24373">
    <property type="entry name" value="SLIT RELATED LEUCINE-RICH REPEAT NEURONAL PROTEIN"/>
    <property type="match status" value="1"/>
</dbReference>
<dbReference type="Pfam" id="PF13855">
    <property type="entry name" value="LRR_8"/>
    <property type="match status" value="1"/>
</dbReference>
<feature type="non-terminal residue" evidence="4">
    <location>
        <position position="1"/>
    </location>
</feature>
<dbReference type="InterPro" id="IPR001611">
    <property type="entry name" value="Leu-rich_rpt"/>
</dbReference>
<name>A0A1A6FU21_NEOLE</name>
<dbReference type="Gene3D" id="3.80.10.10">
    <property type="entry name" value="Ribonuclease Inhibitor"/>
    <property type="match status" value="1"/>
</dbReference>
<dbReference type="SMART" id="SM00369">
    <property type="entry name" value="LRR_TYP"/>
    <property type="match status" value="2"/>
</dbReference>
<feature type="non-terminal residue" evidence="4">
    <location>
        <position position="129"/>
    </location>
</feature>
<dbReference type="PANTHER" id="PTHR24373:SF398">
    <property type="entry name" value="LEUCINE-RICH REPEAT-CONTAINING G-PROTEIN COUPLED RECEPTOR 6"/>
    <property type="match status" value="1"/>
</dbReference>
<gene>
    <name evidence="4" type="ORF">A6R68_11437</name>
</gene>
<dbReference type="InterPro" id="IPR050328">
    <property type="entry name" value="Dev_Immune_Receptor"/>
</dbReference>
<organism evidence="4 5">
    <name type="scientific">Neotoma lepida</name>
    <name type="common">Desert woodrat</name>
    <dbReference type="NCBI Taxonomy" id="56216"/>
    <lineage>
        <taxon>Eukaryota</taxon>
        <taxon>Metazoa</taxon>
        <taxon>Chordata</taxon>
        <taxon>Craniata</taxon>
        <taxon>Vertebrata</taxon>
        <taxon>Euteleostomi</taxon>
        <taxon>Mammalia</taxon>
        <taxon>Eutheria</taxon>
        <taxon>Euarchontoglires</taxon>
        <taxon>Glires</taxon>
        <taxon>Rodentia</taxon>
        <taxon>Myomorpha</taxon>
        <taxon>Muroidea</taxon>
        <taxon>Cricetidae</taxon>
        <taxon>Neotominae</taxon>
        <taxon>Neotoma</taxon>
    </lineage>
</organism>
<dbReference type="Proteomes" id="UP000092124">
    <property type="component" value="Unassembled WGS sequence"/>
</dbReference>
<accession>A0A1A6FU21</accession>
<keyword evidence="3" id="KW-0677">Repeat</keyword>
<evidence type="ECO:0000256" key="2">
    <source>
        <dbReference type="ARBA" id="ARBA00022729"/>
    </source>
</evidence>
<evidence type="ECO:0008006" key="6">
    <source>
        <dbReference type="Google" id="ProtNLM"/>
    </source>
</evidence>